<dbReference type="GO" id="GO:0005789">
    <property type="term" value="C:endoplasmic reticulum membrane"/>
    <property type="evidence" value="ECO:0007669"/>
    <property type="project" value="UniProtKB-SubCell"/>
</dbReference>
<evidence type="ECO:0000256" key="4">
    <source>
        <dbReference type="ARBA" id="ARBA00004406"/>
    </source>
</evidence>
<evidence type="ECO:0000256" key="11">
    <source>
        <dbReference type="PIRSR" id="PIRSR602403-1"/>
    </source>
</evidence>
<evidence type="ECO:0000256" key="12">
    <source>
        <dbReference type="RuleBase" id="RU000461"/>
    </source>
</evidence>
<evidence type="ECO:0000256" key="10">
    <source>
        <dbReference type="ARBA" id="ARBA00023033"/>
    </source>
</evidence>
<dbReference type="OMA" id="WITARME"/>
<dbReference type="InterPro" id="IPR050196">
    <property type="entry name" value="Cytochrome_P450_Monoox"/>
</dbReference>
<dbReference type="InterPro" id="IPR017972">
    <property type="entry name" value="Cyt_P450_CS"/>
</dbReference>
<name>T1H3V3_MEGSC</name>
<comment type="subcellular location">
    <subcellularLocation>
        <location evidence="4">Endoplasmic reticulum membrane</location>
        <topology evidence="4">Peripheral membrane protein</topology>
    </subcellularLocation>
    <subcellularLocation>
        <location evidence="3">Microsome membrane</location>
        <topology evidence="3">Peripheral membrane protein</topology>
    </subcellularLocation>
</comment>
<reference evidence="13" key="2">
    <citation type="submission" date="2015-06" db="UniProtKB">
        <authorList>
            <consortium name="EnsemblMetazoa"/>
        </authorList>
    </citation>
    <scope>IDENTIFICATION</scope>
</reference>
<keyword evidence="8 12" id="KW-0560">Oxidoreductase</keyword>
<dbReference type="PROSITE" id="PS00086">
    <property type="entry name" value="CYTOCHROME_P450"/>
    <property type="match status" value="1"/>
</dbReference>
<dbReference type="EMBL" id="CAQQ02192552">
    <property type="status" value="NOT_ANNOTATED_CDS"/>
    <property type="molecule type" value="Genomic_DNA"/>
</dbReference>
<accession>T1H3V3</accession>
<dbReference type="EnsemblMetazoa" id="MESCA010946-RA">
    <property type="protein sequence ID" value="MESCA010946-PA"/>
    <property type="gene ID" value="MESCA010946"/>
</dbReference>
<dbReference type="Pfam" id="PF00067">
    <property type="entry name" value="p450"/>
    <property type="match status" value="1"/>
</dbReference>
<dbReference type="GO" id="GO:0005506">
    <property type="term" value="F:iron ion binding"/>
    <property type="evidence" value="ECO:0007669"/>
    <property type="project" value="InterPro"/>
</dbReference>
<dbReference type="InterPro" id="IPR036396">
    <property type="entry name" value="Cyt_P450_sf"/>
</dbReference>
<evidence type="ECO:0000256" key="2">
    <source>
        <dbReference type="ARBA" id="ARBA00003690"/>
    </source>
</evidence>
<dbReference type="PANTHER" id="PTHR24291:SF106">
    <property type="entry name" value="CYTOCHROME P450 4G1-RELATED"/>
    <property type="match status" value="1"/>
</dbReference>
<reference evidence="14" key="1">
    <citation type="submission" date="2013-02" db="EMBL/GenBank/DDBJ databases">
        <authorList>
            <person name="Hughes D."/>
        </authorList>
    </citation>
    <scope>NUCLEOTIDE SEQUENCE</scope>
    <source>
        <strain>Durham</strain>
        <strain evidence="14">NC isolate 2 -- Noor lab</strain>
    </source>
</reference>
<dbReference type="PRINTS" id="PR00465">
    <property type="entry name" value="EP450IV"/>
</dbReference>
<dbReference type="PRINTS" id="PR00385">
    <property type="entry name" value="P450"/>
</dbReference>
<evidence type="ECO:0000256" key="5">
    <source>
        <dbReference type="ARBA" id="ARBA00010617"/>
    </source>
</evidence>
<dbReference type="InterPro" id="IPR002403">
    <property type="entry name" value="Cyt_P450_E_grp-IV"/>
</dbReference>
<evidence type="ECO:0000256" key="1">
    <source>
        <dbReference type="ARBA" id="ARBA00001971"/>
    </source>
</evidence>
<dbReference type="HOGENOM" id="CLU_001570_5_7_1"/>
<dbReference type="PANTHER" id="PTHR24291">
    <property type="entry name" value="CYTOCHROME P450 FAMILY 4"/>
    <property type="match status" value="1"/>
</dbReference>
<dbReference type="EMBL" id="CAQQ02192551">
    <property type="status" value="NOT_ANNOTATED_CDS"/>
    <property type="molecule type" value="Genomic_DNA"/>
</dbReference>
<keyword evidence="7 11" id="KW-0479">Metal-binding</keyword>
<dbReference type="Proteomes" id="UP000015102">
    <property type="component" value="Unassembled WGS sequence"/>
</dbReference>
<protein>
    <recommendedName>
        <fullName evidence="15">Cytochrome P450</fullName>
    </recommendedName>
</protein>
<comment type="function">
    <text evidence="2">May be involved in the metabolism of insect hormones and in the breakdown of synthetic insecticides.</text>
</comment>
<sequence length="205" mass="23391">MPSDDMIVNTEGHDTTAAGSSFVLCMLGLHKDIEARVMKEIEGIFGDSKRPCTFADTLEMKYLERVILEALRMYPPVPLIARKVNEDVRLTTGKYTIPKGATVVIPQLFIHRNPEIYPNPMKFDPDNFLPERTQNRHHYAFIPFSAGPRSCVGRKYAMLKLKVLLSTILRNYKITSPVKEEDFKLQADIILKRAEGFQLLIQPRA</sequence>
<evidence type="ECO:0000313" key="14">
    <source>
        <dbReference type="Proteomes" id="UP000015102"/>
    </source>
</evidence>
<evidence type="ECO:0008006" key="15">
    <source>
        <dbReference type="Google" id="ProtNLM"/>
    </source>
</evidence>
<evidence type="ECO:0000256" key="8">
    <source>
        <dbReference type="ARBA" id="ARBA00023002"/>
    </source>
</evidence>
<dbReference type="Gene3D" id="1.10.630.10">
    <property type="entry name" value="Cytochrome P450"/>
    <property type="match status" value="1"/>
</dbReference>
<dbReference type="GO" id="GO:0004497">
    <property type="term" value="F:monooxygenase activity"/>
    <property type="evidence" value="ECO:0007669"/>
    <property type="project" value="UniProtKB-KW"/>
</dbReference>
<comment type="similarity">
    <text evidence="5 12">Belongs to the cytochrome P450 family.</text>
</comment>
<evidence type="ECO:0000256" key="3">
    <source>
        <dbReference type="ARBA" id="ARBA00004174"/>
    </source>
</evidence>
<evidence type="ECO:0000256" key="7">
    <source>
        <dbReference type="ARBA" id="ARBA00022723"/>
    </source>
</evidence>
<keyword evidence="14" id="KW-1185">Reference proteome</keyword>
<organism evidence="13 14">
    <name type="scientific">Megaselia scalaris</name>
    <name type="common">Humpbacked fly</name>
    <name type="synonym">Phora scalaris</name>
    <dbReference type="NCBI Taxonomy" id="36166"/>
    <lineage>
        <taxon>Eukaryota</taxon>
        <taxon>Metazoa</taxon>
        <taxon>Ecdysozoa</taxon>
        <taxon>Arthropoda</taxon>
        <taxon>Hexapoda</taxon>
        <taxon>Insecta</taxon>
        <taxon>Pterygota</taxon>
        <taxon>Neoptera</taxon>
        <taxon>Endopterygota</taxon>
        <taxon>Diptera</taxon>
        <taxon>Brachycera</taxon>
        <taxon>Muscomorpha</taxon>
        <taxon>Platypezoidea</taxon>
        <taxon>Phoridae</taxon>
        <taxon>Megaseliini</taxon>
        <taxon>Megaselia</taxon>
    </lineage>
</organism>
<feature type="binding site" description="axial binding residue" evidence="11">
    <location>
        <position position="151"/>
    </location>
    <ligand>
        <name>heme</name>
        <dbReference type="ChEBI" id="CHEBI:30413"/>
    </ligand>
    <ligandPart>
        <name>Fe</name>
        <dbReference type="ChEBI" id="CHEBI:18248"/>
    </ligandPart>
</feature>
<evidence type="ECO:0000256" key="6">
    <source>
        <dbReference type="ARBA" id="ARBA00022617"/>
    </source>
</evidence>
<dbReference type="GO" id="GO:0020037">
    <property type="term" value="F:heme binding"/>
    <property type="evidence" value="ECO:0007669"/>
    <property type="project" value="InterPro"/>
</dbReference>
<dbReference type="SUPFAM" id="SSF48264">
    <property type="entry name" value="Cytochrome P450"/>
    <property type="match status" value="1"/>
</dbReference>
<dbReference type="AlphaFoldDB" id="T1H3V3"/>
<keyword evidence="6 11" id="KW-0349">Heme</keyword>
<dbReference type="GO" id="GO:0016705">
    <property type="term" value="F:oxidoreductase activity, acting on paired donors, with incorporation or reduction of molecular oxygen"/>
    <property type="evidence" value="ECO:0007669"/>
    <property type="project" value="InterPro"/>
</dbReference>
<evidence type="ECO:0000313" key="13">
    <source>
        <dbReference type="EnsemblMetazoa" id="MESCA010946-PA"/>
    </source>
</evidence>
<proteinExistence type="inferred from homology"/>
<dbReference type="InterPro" id="IPR001128">
    <property type="entry name" value="Cyt_P450"/>
</dbReference>
<comment type="cofactor">
    <cofactor evidence="1 11">
        <name>heme</name>
        <dbReference type="ChEBI" id="CHEBI:30413"/>
    </cofactor>
</comment>
<keyword evidence="10 12" id="KW-0503">Monooxygenase</keyword>
<dbReference type="STRING" id="36166.T1H3V3"/>
<evidence type="ECO:0000256" key="9">
    <source>
        <dbReference type="ARBA" id="ARBA00023004"/>
    </source>
</evidence>
<keyword evidence="9 11" id="KW-0408">Iron</keyword>